<dbReference type="RefSeq" id="WP_036867772.1">
    <property type="nucleotide sequence ID" value="NZ_JRNQ01000056.1"/>
</dbReference>
<dbReference type="Pfam" id="PF14491">
    <property type="entry name" value="DUF4435"/>
    <property type="match status" value="1"/>
</dbReference>
<comment type="caution">
    <text evidence="2">The sequence shown here is derived from an EMBL/GenBank/DDBJ whole genome shotgun (WGS) entry which is preliminary data.</text>
</comment>
<evidence type="ECO:0000313" key="3">
    <source>
        <dbReference type="Proteomes" id="UP000029525"/>
    </source>
</evidence>
<protein>
    <submittedName>
        <fullName evidence="2">ABC transporter ATP-binding protein</fullName>
    </submittedName>
</protein>
<dbReference type="GO" id="GO:0005524">
    <property type="term" value="F:ATP binding"/>
    <property type="evidence" value="ECO:0007669"/>
    <property type="project" value="UniProtKB-KW"/>
</dbReference>
<dbReference type="Proteomes" id="UP000029525">
    <property type="component" value="Unassembled WGS sequence"/>
</dbReference>
<keyword evidence="2" id="KW-0547">Nucleotide-binding</keyword>
<evidence type="ECO:0000259" key="1">
    <source>
        <dbReference type="Pfam" id="PF14491"/>
    </source>
</evidence>
<reference evidence="2 3" key="1">
    <citation type="submission" date="2014-07" db="EMBL/GenBank/DDBJ databases">
        <authorList>
            <person name="McCorrison J."/>
            <person name="Sanka R."/>
            <person name="Torralba M."/>
            <person name="Gillis M."/>
            <person name="Haft D.H."/>
            <person name="Methe B."/>
            <person name="Sutton G."/>
            <person name="Nelson K.E."/>
        </authorList>
    </citation>
    <scope>NUCLEOTIDE SEQUENCE [LARGE SCALE GENOMIC DNA]</scope>
    <source>
        <strain evidence="2 3">DNF00320</strain>
    </source>
</reference>
<name>A0A096ABQ1_9BACT</name>
<gene>
    <name evidence="2" type="ORF">HMPREF0647_08500</name>
</gene>
<proteinExistence type="predicted"/>
<dbReference type="InterPro" id="IPR029492">
    <property type="entry name" value="DUF4435"/>
</dbReference>
<accession>A0A096ABQ1</accession>
<keyword evidence="2" id="KW-0067">ATP-binding</keyword>
<organism evidence="2 3">
    <name type="scientific">Prevotella bivia DNF00320</name>
    <dbReference type="NCBI Taxonomy" id="1401068"/>
    <lineage>
        <taxon>Bacteria</taxon>
        <taxon>Pseudomonadati</taxon>
        <taxon>Bacteroidota</taxon>
        <taxon>Bacteroidia</taxon>
        <taxon>Bacteroidales</taxon>
        <taxon>Prevotellaceae</taxon>
        <taxon>Prevotella</taxon>
    </lineage>
</organism>
<feature type="domain" description="DUF4435" evidence="1">
    <location>
        <begin position="28"/>
        <end position="275"/>
    </location>
</feature>
<dbReference type="AlphaFoldDB" id="A0A096ABQ1"/>
<dbReference type="EMBL" id="JRNQ01000056">
    <property type="protein sequence ID" value="KGF43976.1"/>
    <property type="molecule type" value="Genomic_DNA"/>
</dbReference>
<evidence type="ECO:0000313" key="2">
    <source>
        <dbReference type="EMBL" id="KGF43976.1"/>
    </source>
</evidence>
<dbReference type="OrthoDB" id="1091676at2"/>
<sequence length="333" mass="39061">MGKRLNEQISSAYIHAANKLNGQKCRKRIVVYVESYDDIFFWRMVLSKYEDDKRYFEVMLPSREKTLERGKKSVLMNIISRCAGESMIACVDADYDYLLQGATGVSEVVCYNPYVLHTYAYAIENLQCYAESLHDVCVAVTLNDHQVFDFPAFLHTYSQIIFPLFVWSVWAYRTDRFKQFSLTEFNTTIELSNFSVAYPNNSLEKLRHKVQQKIAFLQRNHPNAKESYLNTKHDLINLGVEPVDTYLYIQGHHLFDKVVVPIMKRLCDQLIREREREINQTAIHDTQRRNELSSYSHSVEDVIPMLRRNVGYLLAKPYLRLNSDVEKLLLRVD</sequence>